<proteinExistence type="predicted"/>
<dbReference type="EMBL" id="HBUE01311916">
    <property type="protein sequence ID" value="CAG6583623.1"/>
    <property type="molecule type" value="Transcribed_RNA"/>
</dbReference>
<feature type="compositionally biased region" description="Polar residues" evidence="1">
    <location>
        <begin position="100"/>
        <end position="110"/>
    </location>
</feature>
<evidence type="ECO:0000256" key="2">
    <source>
        <dbReference type="SAM" id="Phobius"/>
    </source>
</evidence>
<keyword evidence="2" id="KW-0812">Transmembrane</keyword>
<organism evidence="3">
    <name type="scientific">Culex pipiens</name>
    <name type="common">House mosquito</name>
    <dbReference type="NCBI Taxonomy" id="7175"/>
    <lineage>
        <taxon>Eukaryota</taxon>
        <taxon>Metazoa</taxon>
        <taxon>Ecdysozoa</taxon>
        <taxon>Arthropoda</taxon>
        <taxon>Hexapoda</taxon>
        <taxon>Insecta</taxon>
        <taxon>Pterygota</taxon>
        <taxon>Neoptera</taxon>
        <taxon>Endopterygota</taxon>
        <taxon>Diptera</taxon>
        <taxon>Nematocera</taxon>
        <taxon>Culicoidea</taxon>
        <taxon>Culicidae</taxon>
        <taxon>Culicinae</taxon>
        <taxon>Culicini</taxon>
        <taxon>Culex</taxon>
        <taxon>Culex</taxon>
    </lineage>
</organism>
<protein>
    <submittedName>
        <fullName evidence="3">(northern house mosquito) hypothetical protein</fullName>
    </submittedName>
</protein>
<dbReference type="EMBL" id="HBUE01205621">
    <property type="protein sequence ID" value="CAG6531760.1"/>
    <property type="molecule type" value="Transcribed_RNA"/>
</dbReference>
<keyword evidence="2" id="KW-0472">Membrane</keyword>
<sequence>MLAKSAPDPMISSRFSSNTSTNSNKSSSSDRVLRNVSISLTTSEVRLYFPSLIGGACFFLAMLFLFGLIVCSIMKSSSKYSDFGKSIIHFFPARDHQNNRESSLLDTSPLHSKHINGHSEHGTRTRTR</sequence>
<evidence type="ECO:0000256" key="1">
    <source>
        <dbReference type="SAM" id="MobiDB-lite"/>
    </source>
</evidence>
<feature type="compositionally biased region" description="Basic and acidic residues" evidence="1">
    <location>
        <begin position="117"/>
        <end position="128"/>
    </location>
</feature>
<evidence type="ECO:0000313" key="3">
    <source>
        <dbReference type="EMBL" id="CAG6583623.1"/>
    </source>
</evidence>
<feature type="region of interest" description="Disordered" evidence="1">
    <location>
        <begin position="98"/>
        <end position="128"/>
    </location>
</feature>
<reference evidence="3" key="1">
    <citation type="submission" date="2021-05" db="EMBL/GenBank/DDBJ databases">
        <authorList>
            <person name="Alioto T."/>
            <person name="Alioto T."/>
            <person name="Gomez Garrido J."/>
        </authorList>
    </citation>
    <scope>NUCLEOTIDE SEQUENCE</scope>
</reference>
<feature type="transmembrane region" description="Helical" evidence="2">
    <location>
        <begin position="47"/>
        <end position="71"/>
    </location>
</feature>
<name>A0A8D8K748_CULPI</name>
<keyword evidence="2" id="KW-1133">Transmembrane helix</keyword>
<feature type="region of interest" description="Disordered" evidence="1">
    <location>
        <begin position="1"/>
        <end position="32"/>
    </location>
</feature>
<accession>A0A8D8K748</accession>
<feature type="compositionally biased region" description="Low complexity" evidence="1">
    <location>
        <begin position="12"/>
        <end position="29"/>
    </location>
</feature>
<dbReference type="AlphaFoldDB" id="A0A8D8K748"/>